<evidence type="ECO:0000256" key="1">
    <source>
        <dbReference type="SAM" id="Phobius"/>
    </source>
</evidence>
<proteinExistence type="predicted"/>
<dbReference type="OrthoDB" id="7274576at2"/>
<feature type="transmembrane region" description="Helical" evidence="1">
    <location>
        <begin position="41"/>
        <end position="61"/>
    </location>
</feature>
<feature type="transmembrane region" description="Helical" evidence="1">
    <location>
        <begin position="73"/>
        <end position="93"/>
    </location>
</feature>
<keyword evidence="1" id="KW-0472">Membrane</keyword>
<organism evidence="2 3">
    <name type="scientific">Gluconobacter cerinus</name>
    <dbReference type="NCBI Taxonomy" id="38307"/>
    <lineage>
        <taxon>Bacteria</taxon>
        <taxon>Pseudomonadati</taxon>
        <taxon>Pseudomonadota</taxon>
        <taxon>Alphaproteobacteria</taxon>
        <taxon>Acetobacterales</taxon>
        <taxon>Acetobacteraceae</taxon>
        <taxon>Gluconobacter</taxon>
    </lineage>
</organism>
<protein>
    <submittedName>
        <fullName evidence="2">Uncharacterized protein</fullName>
    </submittedName>
</protein>
<dbReference type="PATRIC" id="fig|38307.3.peg.2461"/>
<dbReference type="Proteomes" id="UP000077786">
    <property type="component" value="Unassembled WGS sequence"/>
</dbReference>
<sequence>MIVGFGLLLLLALAGLGRDGRGLPLYGLVCAFAGATVCGGLLALLTSIALIGLNIGAWIWLRRFAGHVPDRGAVLPVVGALLLLLALGLSGASLGLAPVLGAGAVLVGLCGAAFGPALVQFTGLLMAADGLIVMACVLQSWPFFAAAVALWGVLGALGMTLLPRLAWRRVEEN</sequence>
<keyword evidence="1" id="KW-0812">Transmembrane</keyword>
<gene>
    <name evidence="2" type="ORF">A0123_02362</name>
</gene>
<keyword evidence="1" id="KW-1133">Transmembrane helix</keyword>
<feature type="transmembrane region" description="Helical" evidence="1">
    <location>
        <begin position="131"/>
        <end position="154"/>
    </location>
</feature>
<accession>A0A1B6VID2</accession>
<evidence type="ECO:0000313" key="3">
    <source>
        <dbReference type="Proteomes" id="UP000077786"/>
    </source>
</evidence>
<comment type="caution">
    <text evidence="2">The sequence shown here is derived from an EMBL/GenBank/DDBJ whole genome shotgun (WGS) entry which is preliminary data.</text>
</comment>
<evidence type="ECO:0000313" key="2">
    <source>
        <dbReference type="EMBL" id="OAJ66985.1"/>
    </source>
</evidence>
<feature type="transmembrane region" description="Helical" evidence="1">
    <location>
        <begin position="99"/>
        <end position="119"/>
    </location>
</feature>
<name>A0A1B6VID2_9PROT</name>
<reference evidence="2 3" key="1">
    <citation type="submission" date="2016-03" db="EMBL/GenBank/DDBJ databases">
        <title>Draft genome sequence of Gluconobacter cerinus strain CECT 9110.</title>
        <authorList>
            <person name="Sainz F."/>
            <person name="Mas A."/>
            <person name="Torija M.J."/>
        </authorList>
    </citation>
    <scope>NUCLEOTIDE SEQUENCE [LARGE SCALE GENOMIC DNA]</scope>
    <source>
        <strain evidence="2 3">CECT 9110</strain>
    </source>
</reference>
<dbReference type="AlphaFoldDB" id="A0A1B6VID2"/>
<dbReference type="RefSeq" id="WP_064274994.1">
    <property type="nucleotide sequence ID" value="NZ_JAERLC010000002.1"/>
</dbReference>
<dbReference type="EMBL" id="LUTU01000011">
    <property type="protein sequence ID" value="OAJ66985.1"/>
    <property type="molecule type" value="Genomic_DNA"/>
</dbReference>